<dbReference type="EMBL" id="CAMGYJ010000011">
    <property type="protein sequence ID" value="CAI0556723.1"/>
    <property type="molecule type" value="Genomic_DNA"/>
</dbReference>
<feature type="non-terminal residue" evidence="1">
    <location>
        <position position="1"/>
    </location>
</feature>
<evidence type="ECO:0000313" key="1">
    <source>
        <dbReference type="EMBL" id="CAI0556723.1"/>
    </source>
</evidence>
<dbReference type="Proteomes" id="UP001154282">
    <property type="component" value="Unassembled WGS sequence"/>
</dbReference>
<reference evidence="1" key="1">
    <citation type="submission" date="2022-08" db="EMBL/GenBank/DDBJ databases">
        <authorList>
            <person name="Gutierrez-Valencia J."/>
        </authorList>
    </citation>
    <scope>NUCLEOTIDE SEQUENCE</scope>
</reference>
<gene>
    <name evidence="1" type="ORF">LITE_LOCUS48068</name>
</gene>
<sequence>GVGPNPGDPEDVEAFLASLNTRRPPSWPWVARELIRLQAARCITALLEHQISRIRRLKDNNDDDDDDNDAARHRFHGLLSLFWDHTRDFPAGSAPRVTECALDVAVSLGGPDEWRSQKRKLEPKRSGSADDADEERSLSDLILGLPQWISENFKWVNTVNMLSRLLPGSPIRRKVLQYGEDGDALKLLWVLLAGDERPPLVLFNRRFFRCRRYFHWKRCLREVLVGRLAFFTADLQCRRAR</sequence>
<organism evidence="1 2">
    <name type="scientific">Linum tenue</name>
    <dbReference type="NCBI Taxonomy" id="586396"/>
    <lineage>
        <taxon>Eukaryota</taxon>
        <taxon>Viridiplantae</taxon>
        <taxon>Streptophyta</taxon>
        <taxon>Embryophyta</taxon>
        <taxon>Tracheophyta</taxon>
        <taxon>Spermatophyta</taxon>
        <taxon>Magnoliopsida</taxon>
        <taxon>eudicotyledons</taxon>
        <taxon>Gunneridae</taxon>
        <taxon>Pentapetalae</taxon>
        <taxon>rosids</taxon>
        <taxon>fabids</taxon>
        <taxon>Malpighiales</taxon>
        <taxon>Linaceae</taxon>
        <taxon>Linum</taxon>
    </lineage>
</organism>
<keyword evidence="2" id="KW-1185">Reference proteome</keyword>
<evidence type="ECO:0000313" key="2">
    <source>
        <dbReference type="Proteomes" id="UP001154282"/>
    </source>
</evidence>
<proteinExistence type="predicted"/>
<comment type="caution">
    <text evidence="1">The sequence shown here is derived from an EMBL/GenBank/DDBJ whole genome shotgun (WGS) entry which is preliminary data.</text>
</comment>
<accession>A0AAV0RJS0</accession>
<dbReference type="AlphaFoldDB" id="A0AAV0RJS0"/>
<feature type="non-terminal residue" evidence="1">
    <location>
        <position position="241"/>
    </location>
</feature>
<name>A0AAV0RJS0_9ROSI</name>
<protein>
    <submittedName>
        <fullName evidence="1">Uncharacterized protein</fullName>
    </submittedName>
</protein>